<reference evidence="2 3" key="1">
    <citation type="journal article" date="2019" name="Emerg. Microbes Infect.">
        <title>Comprehensive subspecies identification of 175 nontuberculous mycobacteria species based on 7547 genomic profiles.</title>
        <authorList>
            <person name="Matsumoto Y."/>
            <person name="Kinjo T."/>
            <person name="Motooka D."/>
            <person name="Nabeya D."/>
            <person name="Jung N."/>
            <person name="Uechi K."/>
            <person name="Horii T."/>
            <person name="Iida T."/>
            <person name="Fujita J."/>
            <person name="Nakamura S."/>
        </authorList>
    </citation>
    <scope>NUCLEOTIDE SEQUENCE [LARGE SCALE GENOMIC DNA]</scope>
    <source>
        <strain evidence="2 3">JCM 13571</strain>
    </source>
</reference>
<organism evidence="2 3">
    <name type="scientific">Mycolicibacter hiberniae</name>
    <dbReference type="NCBI Taxonomy" id="29314"/>
    <lineage>
        <taxon>Bacteria</taxon>
        <taxon>Bacillati</taxon>
        <taxon>Actinomycetota</taxon>
        <taxon>Actinomycetes</taxon>
        <taxon>Mycobacteriales</taxon>
        <taxon>Mycobacteriaceae</taxon>
        <taxon>Mycolicibacter</taxon>
    </lineage>
</organism>
<gene>
    <name evidence="2" type="ORF">MHIB_12430</name>
</gene>
<feature type="region of interest" description="Disordered" evidence="1">
    <location>
        <begin position="51"/>
        <end position="73"/>
    </location>
</feature>
<accession>A0A7I7X102</accession>
<evidence type="ECO:0000313" key="2">
    <source>
        <dbReference type="EMBL" id="BBZ22825.1"/>
    </source>
</evidence>
<dbReference type="KEGG" id="mhib:MHIB_12430"/>
<name>A0A7I7X102_9MYCO</name>
<evidence type="ECO:0000313" key="3">
    <source>
        <dbReference type="Proteomes" id="UP000467260"/>
    </source>
</evidence>
<evidence type="ECO:0000256" key="1">
    <source>
        <dbReference type="SAM" id="MobiDB-lite"/>
    </source>
</evidence>
<keyword evidence="3" id="KW-1185">Reference proteome</keyword>
<proteinExistence type="predicted"/>
<protein>
    <submittedName>
        <fullName evidence="2">Uncharacterized protein</fullName>
    </submittedName>
</protein>
<feature type="compositionally biased region" description="Basic residues" evidence="1">
    <location>
        <begin position="64"/>
        <end position="73"/>
    </location>
</feature>
<dbReference type="EMBL" id="AP022609">
    <property type="protein sequence ID" value="BBZ22825.1"/>
    <property type="molecule type" value="Genomic_DNA"/>
</dbReference>
<dbReference type="AlphaFoldDB" id="A0A7I7X102"/>
<sequence length="73" mass="8061">MQTGANDESVISTWAQRLKECGIVLDYLPELADAVVSGATTLNDASTCAVLARRSQRDPERKNRDAKRRTALR</sequence>
<dbReference type="Proteomes" id="UP000467260">
    <property type="component" value="Chromosome"/>
</dbReference>